<comment type="caution">
    <text evidence="2">The sequence shown here is derived from an EMBL/GenBank/DDBJ whole genome shotgun (WGS) entry which is preliminary data.</text>
</comment>
<accession>A0A9N7VBR3</accession>
<reference evidence="2" key="1">
    <citation type="submission" date="2020-03" db="EMBL/GenBank/DDBJ databases">
        <authorList>
            <person name="Weist P."/>
        </authorList>
    </citation>
    <scope>NUCLEOTIDE SEQUENCE</scope>
</reference>
<dbReference type="Proteomes" id="UP001153269">
    <property type="component" value="Unassembled WGS sequence"/>
</dbReference>
<keyword evidence="3" id="KW-1185">Reference proteome</keyword>
<sequence>MPQSLASSDQENVHHVHRSSPVGLLVPAAKLKDLSASPDAWRVKPENKDLTKMLNQTISPIGTPERFKKLMPLLKAVALAVSCQIHWNPRVGVSAGDLTGISSECYRTVPELAESKEPRLTFFVSNKVVVHEAVASEAEEDKGMVKKVPFHFFHSDQEQSTGGGEHSQWKENQEVTATAPGENTGAV</sequence>
<proteinExistence type="predicted"/>
<evidence type="ECO:0000313" key="3">
    <source>
        <dbReference type="Proteomes" id="UP001153269"/>
    </source>
</evidence>
<name>A0A9N7VBR3_PLEPL</name>
<dbReference type="AlphaFoldDB" id="A0A9N7VBR3"/>
<evidence type="ECO:0000256" key="1">
    <source>
        <dbReference type="SAM" id="MobiDB-lite"/>
    </source>
</evidence>
<gene>
    <name evidence="2" type="ORF">PLEPLA_LOCUS34389</name>
</gene>
<dbReference type="EMBL" id="CADEAL010003923">
    <property type="protein sequence ID" value="CAB1446665.1"/>
    <property type="molecule type" value="Genomic_DNA"/>
</dbReference>
<protein>
    <submittedName>
        <fullName evidence="2">Uncharacterized protein</fullName>
    </submittedName>
</protein>
<evidence type="ECO:0000313" key="2">
    <source>
        <dbReference type="EMBL" id="CAB1446665.1"/>
    </source>
</evidence>
<feature type="region of interest" description="Disordered" evidence="1">
    <location>
        <begin position="155"/>
        <end position="187"/>
    </location>
</feature>
<organism evidence="2 3">
    <name type="scientific">Pleuronectes platessa</name>
    <name type="common">European plaice</name>
    <dbReference type="NCBI Taxonomy" id="8262"/>
    <lineage>
        <taxon>Eukaryota</taxon>
        <taxon>Metazoa</taxon>
        <taxon>Chordata</taxon>
        <taxon>Craniata</taxon>
        <taxon>Vertebrata</taxon>
        <taxon>Euteleostomi</taxon>
        <taxon>Actinopterygii</taxon>
        <taxon>Neopterygii</taxon>
        <taxon>Teleostei</taxon>
        <taxon>Neoteleostei</taxon>
        <taxon>Acanthomorphata</taxon>
        <taxon>Carangaria</taxon>
        <taxon>Pleuronectiformes</taxon>
        <taxon>Pleuronectoidei</taxon>
        <taxon>Pleuronectidae</taxon>
        <taxon>Pleuronectes</taxon>
    </lineage>
</organism>